<accession>A0A9P9AUF6</accession>
<sequence length="447" mass="50674">MSLEDCPREILLSVLDWLPPADLFSTSLLNRKWCAMTEPVLYSEIELVWNRHQAPPIHLLIRSLVERPELSDHVRRLNLKAVGLREIPDWVRFSLFIEEGKWLLRKMGDVIRETQTPDLLWIPWRHDLRGCYMDAFVALLLAKLPNLTSLRLDAQFQLFGRSCGGMLKHALLEPSKYQLPRYAGLTHVTAVDWNDRHDDDQLTPKILPLFYLPAVQHLEVTLDNPSRFSWPTPPPSPTTLVSLTVNRLREVNLGPLLSPLTSLRKLNYDWLFRYDIDPHVSTECIKLGALASALNQVSETLTDLTIHAQALSVLSADHPEDLPLSFEGSLDDMARLERLERLTIPWVFLIGAFSLSSSRNFGAGVPPSTQTLTLTDDLFGDDPCDWESDAIYTVLEAELVRRQTARGNLRHITLKLFPLSSGFTSSEKRAKLKQLGDEAGIVLTLPS</sequence>
<dbReference type="PROSITE" id="PS50181">
    <property type="entry name" value="FBOX"/>
    <property type="match status" value="1"/>
</dbReference>
<organism evidence="2 3">
    <name type="scientific">Thelonectria olida</name>
    <dbReference type="NCBI Taxonomy" id="1576542"/>
    <lineage>
        <taxon>Eukaryota</taxon>
        <taxon>Fungi</taxon>
        <taxon>Dikarya</taxon>
        <taxon>Ascomycota</taxon>
        <taxon>Pezizomycotina</taxon>
        <taxon>Sordariomycetes</taxon>
        <taxon>Hypocreomycetidae</taxon>
        <taxon>Hypocreales</taxon>
        <taxon>Nectriaceae</taxon>
        <taxon>Thelonectria</taxon>
    </lineage>
</organism>
<comment type="caution">
    <text evidence="2">The sequence shown here is derived from an EMBL/GenBank/DDBJ whole genome shotgun (WGS) entry which is preliminary data.</text>
</comment>
<dbReference type="Proteomes" id="UP000777438">
    <property type="component" value="Unassembled WGS sequence"/>
</dbReference>
<name>A0A9P9AUF6_9HYPO</name>
<proteinExistence type="predicted"/>
<keyword evidence="3" id="KW-1185">Reference proteome</keyword>
<dbReference type="OrthoDB" id="4191831at2759"/>
<protein>
    <recommendedName>
        <fullName evidence="1">F-box domain-containing protein</fullName>
    </recommendedName>
</protein>
<evidence type="ECO:0000313" key="2">
    <source>
        <dbReference type="EMBL" id="KAH6896665.1"/>
    </source>
</evidence>
<dbReference type="EMBL" id="JAGPYM010000003">
    <property type="protein sequence ID" value="KAH6896665.1"/>
    <property type="molecule type" value="Genomic_DNA"/>
</dbReference>
<dbReference type="SUPFAM" id="SSF81383">
    <property type="entry name" value="F-box domain"/>
    <property type="match status" value="1"/>
</dbReference>
<dbReference type="InterPro" id="IPR001810">
    <property type="entry name" value="F-box_dom"/>
</dbReference>
<feature type="domain" description="F-box" evidence="1">
    <location>
        <begin position="1"/>
        <end position="52"/>
    </location>
</feature>
<dbReference type="AlphaFoldDB" id="A0A9P9AUF6"/>
<reference evidence="2 3" key="1">
    <citation type="journal article" date="2021" name="Nat. Commun.">
        <title>Genetic determinants of endophytism in the Arabidopsis root mycobiome.</title>
        <authorList>
            <person name="Mesny F."/>
            <person name="Miyauchi S."/>
            <person name="Thiergart T."/>
            <person name="Pickel B."/>
            <person name="Atanasova L."/>
            <person name="Karlsson M."/>
            <person name="Huettel B."/>
            <person name="Barry K.W."/>
            <person name="Haridas S."/>
            <person name="Chen C."/>
            <person name="Bauer D."/>
            <person name="Andreopoulos W."/>
            <person name="Pangilinan J."/>
            <person name="LaButti K."/>
            <person name="Riley R."/>
            <person name="Lipzen A."/>
            <person name="Clum A."/>
            <person name="Drula E."/>
            <person name="Henrissat B."/>
            <person name="Kohler A."/>
            <person name="Grigoriev I.V."/>
            <person name="Martin F.M."/>
            <person name="Hacquard S."/>
        </authorList>
    </citation>
    <scope>NUCLEOTIDE SEQUENCE [LARGE SCALE GENOMIC DNA]</scope>
    <source>
        <strain evidence="2 3">MPI-CAGE-CH-0241</strain>
    </source>
</reference>
<evidence type="ECO:0000313" key="3">
    <source>
        <dbReference type="Proteomes" id="UP000777438"/>
    </source>
</evidence>
<dbReference type="CDD" id="cd09917">
    <property type="entry name" value="F-box_SF"/>
    <property type="match status" value="1"/>
</dbReference>
<gene>
    <name evidence="2" type="ORF">B0T10DRAFT_583281</name>
</gene>
<evidence type="ECO:0000259" key="1">
    <source>
        <dbReference type="PROSITE" id="PS50181"/>
    </source>
</evidence>
<dbReference type="Pfam" id="PF00646">
    <property type="entry name" value="F-box"/>
    <property type="match status" value="1"/>
</dbReference>
<dbReference type="InterPro" id="IPR036047">
    <property type="entry name" value="F-box-like_dom_sf"/>
</dbReference>